<reference evidence="1" key="1">
    <citation type="journal article" date="2015" name="Nature">
        <title>Complex archaea that bridge the gap between prokaryotes and eukaryotes.</title>
        <authorList>
            <person name="Spang A."/>
            <person name="Saw J.H."/>
            <person name="Jorgensen S.L."/>
            <person name="Zaremba-Niedzwiedzka K."/>
            <person name="Martijn J."/>
            <person name="Lind A.E."/>
            <person name="van Eijk R."/>
            <person name="Schleper C."/>
            <person name="Guy L."/>
            <person name="Ettema T.J."/>
        </authorList>
    </citation>
    <scope>NUCLEOTIDE SEQUENCE</scope>
</reference>
<sequence length="82" mass="9210">HIANAGGQPALSNMLFCHNERLFVNRVEGGQVLDEPWTFVGADGFYHALRGNSYHIAADNNRFQDDLCVEVAAQVFRIYDRA</sequence>
<proteinExistence type="predicted"/>
<name>A0A0F9CJK9_9ZZZZ</name>
<evidence type="ECO:0000313" key="1">
    <source>
        <dbReference type="EMBL" id="KKL49503.1"/>
    </source>
</evidence>
<organism evidence="1">
    <name type="scientific">marine sediment metagenome</name>
    <dbReference type="NCBI Taxonomy" id="412755"/>
    <lineage>
        <taxon>unclassified sequences</taxon>
        <taxon>metagenomes</taxon>
        <taxon>ecological metagenomes</taxon>
    </lineage>
</organism>
<protein>
    <submittedName>
        <fullName evidence="1">Uncharacterized protein</fullName>
    </submittedName>
</protein>
<accession>A0A0F9CJK9</accession>
<dbReference type="EMBL" id="LAZR01032934">
    <property type="protein sequence ID" value="KKL49503.1"/>
    <property type="molecule type" value="Genomic_DNA"/>
</dbReference>
<feature type="non-terminal residue" evidence="1">
    <location>
        <position position="1"/>
    </location>
</feature>
<dbReference type="AlphaFoldDB" id="A0A0F9CJK9"/>
<comment type="caution">
    <text evidence="1">The sequence shown here is derived from an EMBL/GenBank/DDBJ whole genome shotgun (WGS) entry which is preliminary data.</text>
</comment>
<gene>
    <name evidence="1" type="ORF">LCGC14_2314880</name>
</gene>